<dbReference type="Proteomes" id="UP000007073">
    <property type="component" value="Chromosome"/>
</dbReference>
<feature type="domain" description="Glycosyl hydrolase family 13 catalytic" evidence="2">
    <location>
        <begin position="328"/>
        <end position="729"/>
    </location>
</feature>
<dbReference type="AlphaFoldDB" id="Q39RI8"/>
<evidence type="ECO:0000259" key="2">
    <source>
        <dbReference type="SMART" id="SM00642"/>
    </source>
</evidence>
<reference evidence="3 4" key="2">
    <citation type="journal article" date="2009" name="BMC Microbiol.">
        <title>The genome sequence of Geobacter metallireducens: features of metabolism, physiology and regulation common and dissimilar to Geobacter sulfurreducens.</title>
        <authorList>
            <person name="Aklujkar M."/>
            <person name="Krushkal J."/>
            <person name="DiBartolo G."/>
            <person name="Lapidus A."/>
            <person name="Land M.L."/>
            <person name="Lovley D.R."/>
        </authorList>
    </citation>
    <scope>NUCLEOTIDE SEQUENCE [LARGE SCALE GENOMIC DNA]</scope>
    <source>
        <strain evidence="4">ATCC 53774 / DSM 7210 / GS-15</strain>
    </source>
</reference>
<protein>
    <submittedName>
        <fullName evidence="3">Glycoside hydrolase, putative</fullName>
    </submittedName>
</protein>
<dbReference type="RefSeq" id="WP_011366121.1">
    <property type="nucleotide sequence ID" value="NC_007517.1"/>
</dbReference>
<dbReference type="GO" id="GO:0005975">
    <property type="term" value="P:carbohydrate metabolic process"/>
    <property type="evidence" value="ECO:0007669"/>
    <property type="project" value="InterPro"/>
</dbReference>
<dbReference type="KEGG" id="gme:Gmet_2918"/>
<reference evidence="3 4" key="1">
    <citation type="submission" date="2005-10" db="EMBL/GenBank/DDBJ databases">
        <title>Complete sequence of Geobacter metallireducens GS-15.</title>
        <authorList>
            <consortium name="US DOE Joint Genome Institute"/>
            <person name="Copeland A."/>
            <person name="Lucas S."/>
            <person name="Lapidus A."/>
            <person name="Barry K."/>
            <person name="Detter J.C."/>
            <person name="Glavina T."/>
            <person name="Hammon N."/>
            <person name="Israni S."/>
            <person name="Pitluck S."/>
            <person name="Di Bartolo G."/>
            <person name="Chain P."/>
            <person name="Schmutz J."/>
            <person name="Larimer F."/>
            <person name="Land M."/>
            <person name="Kyrpides N."/>
            <person name="Ivanova N."/>
            <person name="Richardson P."/>
        </authorList>
    </citation>
    <scope>NUCLEOTIDE SEQUENCE [LARGE SCALE GENOMIC DNA]</scope>
    <source>
        <strain evidence="4">ATCC 53774 / DSM 7210 / GS-15</strain>
    </source>
</reference>
<evidence type="ECO:0000313" key="3">
    <source>
        <dbReference type="EMBL" id="ABB33136.1"/>
    </source>
</evidence>
<dbReference type="HOGENOM" id="CLU_005647_0_0_7"/>
<dbReference type="eggNOG" id="COG0366">
    <property type="taxonomic scope" value="Bacteria"/>
</dbReference>
<feature type="region of interest" description="Disordered" evidence="1">
    <location>
        <begin position="1156"/>
        <end position="1181"/>
    </location>
</feature>
<keyword evidence="3" id="KW-0378">Hydrolase</keyword>
<dbReference type="STRING" id="269799.Gmet_2918"/>
<evidence type="ECO:0000313" key="4">
    <source>
        <dbReference type="Proteomes" id="UP000007073"/>
    </source>
</evidence>
<dbReference type="CAZy" id="GH13">
    <property type="family name" value="Glycoside Hydrolase Family 13"/>
</dbReference>
<dbReference type="Gene3D" id="3.20.20.80">
    <property type="entry name" value="Glycosidases"/>
    <property type="match status" value="2"/>
</dbReference>
<dbReference type="SMART" id="SM00642">
    <property type="entry name" value="Aamy"/>
    <property type="match status" value="1"/>
</dbReference>
<dbReference type="GO" id="GO:0016787">
    <property type="term" value="F:hydrolase activity"/>
    <property type="evidence" value="ECO:0007669"/>
    <property type="project" value="UniProtKB-KW"/>
</dbReference>
<dbReference type="Pfam" id="PF00128">
    <property type="entry name" value="Alpha-amylase"/>
    <property type="match status" value="1"/>
</dbReference>
<dbReference type="InterPro" id="IPR017853">
    <property type="entry name" value="GH"/>
</dbReference>
<sequence>MTITSNSTYFPFNLQVAARFWRALDLAPSARELERLGRPPILFCRELAARLNRLPERAGRPVQGGVLNLYSLQGAIFRHLITRYAQGQAPGVLEKSLADAGFPLDSPQLTALLERFATLFPPAALLYGDAESPAAWLAAGGTSQRLQAVEELLLLSLAAENSALDSFRELVDDTELAATAPYRAAVTGLERALADALPVAGFGVSLTELLRAPLRAAPESLAGQLAYMRDAWSPLLPDELLAQLEVAFGIVEEETRPFWSGGGGAPAPVLEFGPGAGFPAPDDHYPEPEQFSADVDWMPNVVLMAKMVYVWLGQLSGWYGKDIHRLDQIPDEELDKLARWGVTGLWLIGIWERSPASQTIKRMCGNPEAIASAYSLYDYTIAHDLGGWEALADLRERALKRGIRLASDMVPNHTGIYSKWIVEHPDWFVQLDYPPYPTYRFTGPDLSSSPEVSIHIEDGYWDKSDAAVVFKHYDHRNGRTRYIYHGNDGTSTPWNDTAQLDYLNPEVREAVTRTILHVAHNFPIIRFDAAMTLAKKHYQRLWFPQPGLGSGVPSRAERGLTRAVFDAAMPEEFWRQVVDRAAAETPDTLLLAEAFWLMEGYFVRTLGMHRVYNSAFMNMLKMEENAKYRQTIKNVLEFNHEILKRFVNFMNNPDEKTAVEQFGKESKYFGAAVLLVTMPGLPMLGHGQVEGFHEKYGMEYRRAYWDEPVDEHLVAEHERRIFPLMRRRRLFSGSENFVLYDFFVDGAVNEDVFAYSNRRGDDRGLVLYHNRFATTAGWIRSSTSRLVRIDSGETVLRQTDLGAALGVNADGRHYYVFRDYATGLEYIRHGREIAEKGLFVELEAYEYHAFLDFREIRDDDYGTWGKLCFGLEGRGVPSIDEEVQLIRYASLVERFRGLSPFAGGKAAPKTSLERSKAFQAALAAFLKELASVAGVDGDRAATAGAVTERLDRLPGLWKSLEKGEPATELPLFPADLTARWLCAMLLVLHETGRLGGDDAEYPARSVQWFGTFGLRRALADLIHEAVEEGDESPHGDPDRLALLADIVVVYPSLGGLLGSSGRSGALQRLMDDRRVRRFIGVNRSGVVEWFVKEPFEELLSWLVLFAAVTQPPVGRALSGFGTELAELMGVRASLMALAEEAGYRVKAFLALVTPSSGRPEEESRQGILRTTAATREEEWSG</sequence>
<keyword evidence="4" id="KW-1185">Reference proteome</keyword>
<dbReference type="SUPFAM" id="SSF51445">
    <property type="entry name" value="(Trans)glycosidases"/>
    <property type="match status" value="1"/>
</dbReference>
<evidence type="ECO:0000256" key="1">
    <source>
        <dbReference type="SAM" id="MobiDB-lite"/>
    </source>
</evidence>
<name>Q39RI8_GEOMG</name>
<dbReference type="EMBL" id="CP000148">
    <property type="protein sequence ID" value="ABB33136.1"/>
    <property type="molecule type" value="Genomic_DNA"/>
</dbReference>
<dbReference type="PANTHER" id="PTHR47786:SF2">
    <property type="entry name" value="GLYCOSYL HYDROLASE FAMILY 13 CATALYTIC DOMAIN-CONTAINING PROTEIN"/>
    <property type="match status" value="1"/>
</dbReference>
<organism evidence="3 4">
    <name type="scientific">Geobacter metallireducens (strain ATCC 53774 / DSM 7210 / GS-15)</name>
    <dbReference type="NCBI Taxonomy" id="269799"/>
    <lineage>
        <taxon>Bacteria</taxon>
        <taxon>Pseudomonadati</taxon>
        <taxon>Thermodesulfobacteriota</taxon>
        <taxon>Desulfuromonadia</taxon>
        <taxon>Geobacterales</taxon>
        <taxon>Geobacteraceae</taxon>
        <taxon>Geobacter</taxon>
    </lineage>
</organism>
<dbReference type="PANTHER" id="PTHR47786">
    <property type="entry name" value="ALPHA-1,4-GLUCAN:MALTOSE-1-PHOSPHATE MALTOSYLTRANSFERASE"/>
    <property type="match status" value="1"/>
</dbReference>
<accession>Q39RI8</accession>
<dbReference type="InterPro" id="IPR006047">
    <property type="entry name" value="GH13_cat_dom"/>
</dbReference>
<proteinExistence type="predicted"/>
<gene>
    <name evidence="3" type="ordered locus">Gmet_2918</name>
</gene>